<dbReference type="InterPro" id="IPR029016">
    <property type="entry name" value="GAF-like_dom_sf"/>
</dbReference>
<dbReference type="Gene3D" id="1.10.10.60">
    <property type="entry name" value="Homeodomain-like"/>
    <property type="match status" value="1"/>
</dbReference>
<dbReference type="eggNOG" id="COG3284">
    <property type="taxonomic scope" value="Bacteria"/>
</dbReference>
<dbReference type="RefSeq" id="WP_003444339.1">
    <property type="nucleotide sequence ID" value="NZ_ANZB01000004.1"/>
</dbReference>
<keyword evidence="3" id="KW-0805">Transcription regulation</keyword>
<sequence length="644" mass="73680">MNYSAKIEKIWDEFVNHNRVSKDMRQDILNSWMRCKGLNVNPNMGEGKKVSIEKLNRILDNKKELIQIALPVMLDLYNLLKESNYSIILTDENAVILKVIGNETIMDENRKLSFLKGCCWLEKDVGTNAIGTSIYLNKPMQILGAEHYCKKQHQWTCSASPIHDSEGNIIGCINLSGNFSNFHSHTIGIVVEAADTIQKQFSMIEQRKLVDAAFNSIDDGLLVMDNDFRLKNFNSKLCNILKISKEEIYDLDIKFLFKDVIKNTDNTKDMRISDREAILHVKKHRIECNINITPVEISGIQKGLVIIVKNLKNVRSVINKMMGFSSKYSFENIMTEDPKMLSIIDEAKNIAKNECSVLIMGESGTGKELFAHSIHNESSRRDGPFVAINCAALPKNLVESEIFGYEAGAFTGASKEGYPGKFELANGGTIFLDEIGELPLEVQSKLLRVLDNHTITRLGGKYERKLNVRVLAATNRDLYRETEINNFRSDLYYRLNVFSIHIPPLRKRKEDIVLCANLFLDRLNNKNCKYKKIFGETFINEIKSHNWPGNVRELENVVQRAYYLSKDEIINYSFVYRNSKNINENKFNEGNVETLKEREKDLILKALKNCNGNVVEASKLIGIGKSTLYRKIKIYDINNYSKSF</sequence>
<dbReference type="Pfam" id="PF02954">
    <property type="entry name" value="HTH_8"/>
    <property type="match status" value="1"/>
</dbReference>
<dbReference type="InterPro" id="IPR003018">
    <property type="entry name" value="GAF"/>
</dbReference>
<dbReference type="InterPro" id="IPR003593">
    <property type="entry name" value="AAA+_ATPase"/>
</dbReference>
<dbReference type="GO" id="GO:0005524">
    <property type="term" value="F:ATP binding"/>
    <property type="evidence" value="ECO:0007669"/>
    <property type="project" value="UniProtKB-KW"/>
</dbReference>
<accession>A0A0H3J3J2</accession>
<keyword evidence="2" id="KW-0067">ATP-binding</keyword>
<protein>
    <submittedName>
        <fullName evidence="8">Sigma54 specific transcriptional regulator, Fis family</fullName>
    </submittedName>
    <submittedName>
        <fullName evidence="7">Signal-transduction and transcriptional-control protein</fullName>
    </submittedName>
</protein>
<evidence type="ECO:0000313" key="8">
    <source>
        <dbReference type="EMBL" id="KRU11968.1"/>
    </source>
</evidence>
<dbReference type="FunFam" id="3.40.50.300:FF:000006">
    <property type="entry name" value="DNA-binding transcriptional regulator NtrC"/>
    <property type="match status" value="1"/>
</dbReference>
<evidence type="ECO:0000256" key="5">
    <source>
        <dbReference type="ARBA" id="ARBA00023163"/>
    </source>
</evidence>
<dbReference type="InterPro" id="IPR002197">
    <property type="entry name" value="HTH_Fis"/>
</dbReference>
<evidence type="ECO:0000256" key="2">
    <source>
        <dbReference type="ARBA" id="ARBA00022840"/>
    </source>
</evidence>
<dbReference type="InterPro" id="IPR058031">
    <property type="entry name" value="AAA_lid_NorR"/>
</dbReference>
<keyword evidence="4" id="KW-0238">DNA-binding</keyword>
<dbReference type="InterPro" id="IPR027417">
    <property type="entry name" value="P-loop_NTPase"/>
</dbReference>
<dbReference type="InterPro" id="IPR025662">
    <property type="entry name" value="Sigma_54_int_dom_ATP-bd_1"/>
</dbReference>
<dbReference type="SUPFAM" id="SSF46689">
    <property type="entry name" value="Homeodomain-like"/>
    <property type="match status" value="1"/>
</dbReference>
<evidence type="ECO:0000256" key="4">
    <source>
        <dbReference type="ARBA" id="ARBA00023125"/>
    </source>
</evidence>
<reference evidence="8 9" key="3">
    <citation type="journal article" name="Genome Announc.">
        <title>Improved Draft Genome Sequence of Clostridium pasteurianum Strain ATCC 6013 (DSM 525) Using a Hybrid Next-Generation Sequencing Approach.</title>
        <authorList>
            <person name="Pyne M.E."/>
            <person name="Utturkar S."/>
            <person name="Brown S.D."/>
            <person name="Moo-Young M."/>
            <person name="Chung D.A."/>
            <person name="Chou C.P."/>
        </authorList>
    </citation>
    <scope>NUCLEOTIDE SEQUENCE [LARGE SCALE GENOMIC DNA]</scope>
    <source>
        <strain evidence="8 9">ATCC 6013</strain>
    </source>
</reference>
<dbReference type="PANTHER" id="PTHR32071:SF57">
    <property type="entry name" value="C4-DICARBOXYLATE TRANSPORT TRANSCRIPTIONAL REGULATORY PROTEIN DCTD"/>
    <property type="match status" value="1"/>
</dbReference>
<proteinExistence type="predicted"/>
<dbReference type="EMBL" id="CP009268">
    <property type="protein sequence ID" value="AJA52022.1"/>
    <property type="molecule type" value="Genomic_DNA"/>
</dbReference>
<keyword evidence="5" id="KW-0804">Transcription</keyword>
<dbReference type="InterPro" id="IPR002078">
    <property type="entry name" value="Sigma_54_int"/>
</dbReference>
<dbReference type="InterPro" id="IPR009057">
    <property type="entry name" value="Homeodomain-like_sf"/>
</dbReference>
<dbReference type="Gene3D" id="3.30.450.40">
    <property type="match status" value="1"/>
</dbReference>
<dbReference type="PRINTS" id="PR01590">
    <property type="entry name" value="HTHFIS"/>
</dbReference>
<dbReference type="PANTHER" id="PTHR32071">
    <property type="entry name" value="TRANSCRIPTIONAL REGULATORY PROTEIN"/>
    <property type="match status" value="1"/>
</dbReference>
<dbReference type="Gene3D" id="3.30.450.20">
    <property type="entry name" value="PAS domain"/>
    <property type="match status" value="1"/>
</dbReference>
<dbReference type="Gene3D" id="1.10.8.60">
    <property type="match status" value="1"/>
</dbReference>
<reference evidence="7 10" key="1">
    <citation type="journal article" date="2015" name="Genome Announc.">
        <title>Complete Genome Sequence of the Nitrogen-Fixing and Solvent-Producing Clostridium pasteurianum DSM 525.</title>
        <authorList>
            <person name="Poehlein A."/>
            <person name="Grosse-Honebrink A."/>
            <person name="Zhang Y."/>
            <person name="Minton N.P."/>
            <person name="Daniel R."/>
        </authorList>
    </citation>
    <scope>NUCLEOTIDE SEQUENCE [LARGE SCALE GENOMIC DNA]</scope>
    <source>
        <strain evidence="7">DSM 525</strain>
        <strain evidence="10">DSM 525 / ATCC 6013</strain>
    </source>
</reference>
<dbReference type="InterPro" id="IPR035965">
    <property type="entry name" value="PAS-like_dom_sf"/>
</dbReference>
<dbReference type="InterPro" id="IPR025943">
    <property type="entry name" value="Sigma_54_int_dom_ATP-bd_2"/>
</dbReference>
<gene>
    <name evidence="7" type="primary">stc2</name>
    <name evidence="7" type="ORF">CLPA_c19640</name>
    <name evidence="8" type="ORF">CP6013_01215</name>
</gene>
<dbReference type="GO" id="GO:0006355">
    <property type="term" value="P:regulation of DNA-templated transcription"/>
    <property type="evidence" value="ECO:0007669"/>
    <property type="project" value="InterPro"/>
</dbReference>
<evidence type="ECO:0000256" key="1">
    <source>
        <dbReference type="ARBA" id="ARBA00022741"/>
    </source>
</evidence>
<dbReference type="PROSITE" id="PS00676">
    <property type="entry name" value="SIGMA54_INTERACT_2"/>
    <property type="match status" value="1"/>
</dbReference>
<dbReference type="PATRIC" id="fig|1262449.3.peg.1802"/>
<dbReference type="PROSITE" id="PS00688">
    <property type="entry name" value="SIGMA54_INTERACT_3"/>
    <property type="match status" value="1"/>
</dbReference>
<dbReference type="CDD" id="cd00009">
    <property type="entry name" value="AAA"/>
    <property type="match status" value="1"/>
</dbReference>
<dbReference type="SUPFAM" id="SSF52540">
    <property type="entry name" value="P-loop containing nucleoside triphosphate hydrolases"/>
    <property type="match status" value="1"/>
</dbReference>
<feature type="domain" description="Sigma-54 factor interaction" evidence="6">
    <location>
        <begin position="333"/>
        <end position="563"/>
    </location>
</feature>
<dbReference type="AlphaFoldDB" id="A0A0H3J3J2"/>
<evidence type="ECO:0000259" key="6">
    <source>
        <dbReference type="PROSITE" id="PS50045"/>
    </source>
</evidence>
<dbReference type="EMBL" id="JPGY02000001">
    <property type="protein sequence ID" value="KRU11968.1"/>
    <property type="molecule type" value="Genomic_DNA"/>
</dbReference>
<dbReference type="SUPFAM" id="SSF55785">
    <property type="entry name" value="PYP-like sensor domain (PAS domain)"/>
    <property type="match status" value="1"/>
</dbReference>
<dbReference type="PROSITE" id="PS50045">
    <property type="entry name" value="SIGMA54_INTERACT_4"/>
    <property type="match status" value="1"/>
</dbReference>
<dbReference type="KEGG" id="cpae:CPAST_c19640"/>
<dbReference type="InterPro" id="IPR025944">
    <property type="entry name" value="Sigma_54_int_dom_CS"/>
</dbReference>
<dbReference type="Pfam" id="PF25601">
    <property type="entry name" value="AAA_lid_14"/>
    <property type="match status" value="1"/>
</dbReference>
<dbReference type="KEGG" id="cpat:CLPA_c19640"/>
<evidence type="ECO:0000256" key="3">
    <source>
        <dbReference type="ARBA" id="ARBA00023015"/>
    </source>
</evidence>
<dbReference type="GO" id="GO:0043565">
    <property type="term" value="F:sequence-specific DNA binding"/>
    <property type="evidence" value="ECO:0007669"/>
    <property type="project" value="InterPro"/>
</dbReference>
<keyword evidence="10" id="KW-1185">Reference proteome</keyword>
<dbReference type="Gene3D" id="3.40.50.300">
    <property type="entry name" value="P-loop containing nucleotide triphosphate hydrolases"/>
    <property type="match status" value="1"/>
</dbReference>
<name>A0A0H3J3J2_CLOPA</name>
<dbReference type="PROSITE" id="PS00675">
    <property type="entry name" value="SIGMA54_INTERACT_1"/>
    <property type="match status" value="1"/>
</dbReference>
<dbReference type="Pfam" id="PF00158">
    <property type="entry name" value="Sigma54_activat"/>
    <property type="match status" value="1"/>
</dbReference>
<evidence type="ECO:0000313" key="9">
    <source>
        <dbReference type="Proteomes" id="UP000028042"/>
    </source>
</evidence>
<dbReference type="Proteomes" id="UP000030905">
    <property type="component" value="Chromosome"/>
</dbReference>
<dbReference type="Pfam" id="PF01590">
    <property type="entry name" value="GAF"/>
    <property type="match status" value="1"/>
</dbReference>
<keyword evidence="1" id="KW-0547">Nucleotide-binding</keyword>
<organism evidence="7 10">
    <name type="scientific">Clostridium pasteurianum DSM 525 = ATCC 6013</name>
    <dbReference type="NCBI Taxonomy" id="1262449"/>
    <lineage>
        <taxon>Bacteria</taxon>
        <taxon>Bacillati</taxon>
        <taxon>Bacillota</taxon>
        <taxon>Clostridia</taxon>
        <taxon>Eubacteriales</taxon>
        <taxon>Clostridiaceae</taxon>
        <taxon>Clostridium</taxon>
    </lineage>
</organism>
<reference evidence="8" key="2">
    <citation type="submission" date="2015-10" db="EMBL/GenBank/DDBJ databases">
        <title>Improved Draft Genome Sequence of Clostridium pasteurianum Strain ATCC 6013 (DSM 525) Using a Hybrid Next-Generation Sequencing Approach.</title>
        <authorList>
            <person name="Pyne M.E."/>
            <person name="Utturkar S.M."/>
            <person name="Brown S.D."/>
            <person name="Moo-Young M."/>
            <person name="Chung D.A."/>
            <person name="Chou P.C."/>
        </authorList>
    </citation>
    <scope>NUCLEOTIDE SEQUENCE</scope>
    <source>
        <strain evidence="8">ATCC 6013</strain>
    </source>
</reference>
<dbReference type="GeneID" id="93074120"/>
<evidence type="ECO:0000313" key="7">
    <source>
        <dbReference type="EMBL" id="AJA52022.1"/>
    </source>
</evidence>
<evidence type="ECO:0000313" key="10">
    <source>
        <dbReference type="Proteomes" id="UP000030905"/>
    </source>
</evidence>
<dbReference type="Proteomes" id="UP000028042">
    <property type="component" value="Unassembled WGS sequence"/>
</dbReference>
<dbReference type="SMART" id="SM00382">
    <property type="entry name" value="AAA"/>
    <property type="match status" value="1"/>
</dbReference>